<gene>
    <name evidence="1" type="ORF">PODANS_3_925</name>
</gene>
<evidence type="ECO:0000313" key="3">
    <source>
        <dbReference type="Proteomes" id="UP000001197"/>
    </source>
</evidence>
<keyword evidence="3" id="KW-1185">Reference proteome</keyword>
<proteinExistence type="predicted"/>
<dbReference type="EMBL" id="FO904938">
    <property type="protein sequence ID" value="CDP26578.1"/>
    <property type="molecule type" value="Genomic_DNA"/>
</dbReference>
<evidence type="ECO:0000313" key="1">
    <source>
        <dbReference type="EMBL" id="CAP61127.1"/>
    </source>
</evidence>
<reference evidence="3" key="3">
    <citation type="journal article" date="2014" name="Genetics">
        <title>Maintaining two mating types: Structure of the mating type locus and its role in heterokaryosis in Podospora anserina.</title>
        <authorList>
            <person name="Grognet P."/>
            <person name="Bidard F."/>
            <person name="Kuchly C."/>
            <person name="Tong L.C.H."/>
            <person name="Coppin E."/>
            <person name="Benkhali J.A."/>
            <person name="Couloux A."/>
            <person name="Wincker P."/>
            <person name="Debuchy R."/>
            <person name="Silar P."/>
        </authorList>
    </citation>
    <scope>GENOME REANNOTATION</scope>
    <source>
        <strain evidence="3">S / ATCC MYA-4624 / DSM 980 / FGSC 10383</strain>
    </source>
</reference>
<dbReference type="HOGENOM" id="CLU_046577_0_0_1"/>
<dbReference type="EMBL" id="CU633448">
    <property type="protein sequence ID" value="CAP61127.1"/>
    <property type="molecule type" value="Genomic_DNA"/>
</dbReference>
<dbReference type="Proteomes" id="UP000001197">
    <property type="component" value="Chromosome 3"/>
</dbReference>
<dbReference type="OrthoDB" id="5365129at2759"/>
<dbReference type="KEGG" id="pan:PODANSg367"/>
<sequence length="376" mass="42130">MSKVIGVISGLLGILQFSMDNFPKKQSNSCVVRVSTGLASSGGLENPEGGVYKVHVFNQNQERIGWSNGKFISNGGFVDIKVDQGSNRQQAAFATIEATADGICIPYMSATWVDEQKYGWVGDIGSYCGQKWYYSNYWVRPPVFLHLSATNHFLTMLSTEQVANTQPRCTWVDRDHSHGVKAGMIMVHWPSFHTNDNWVSGDPNPRSKCGYPGFRAYKNWGDAEVTEWWKRDDTNTTTPAEITNDDGVFDPNNFDGSKWVETDYTSGDSSSVVIAGRQIIKKRTVRKLDPRLVISNSPFHKASELCESETSFGPDFVSLVEGMYCNMETSELLPLCTEGLQRGCFHLEQKTHVKRDGVVSEGQKEYEHILDWTTSN</sequence>
<reference evidence="1" key="2">
    <citation type="submission" date="2008-07" db="EMBL/GenBank/DDBJ databases">
        <authorList>
            <person name="Genoscope - CEA"/>
        </authorList>
    </citation>
    <scope>NUCLEOTIDE SEQUENCE</scope>
    <source>
        <strain evidence="1">S mat+</strain>
    </source>
</reference>
<dbReference type="GeneID" id="6187455"/>
<reference evidence="2" key="4">
    <citation type="submission" date="2015-04" db="EMBL/GenBank/DDBJ databases">
        <title>Maintaining two mating types: Structure of the mating type locus and its role in heterokaryosis in Podospora anserina.</title>
        <authorList>
            <person name="Grognet P."/>
            <person name="Bidard F."/>
            <person name="Kuchly C."/>
            <person name="Chan Ho Tong L."/>
            <person name="Coppin E."/>
            <person name="Ait Benkhali J."/>
            <person name="Couloux A."/>
            <person name="Wincker P."/>
            <person name="Debuchy R."/>
            <person name="Silar P."/>
        </authorList>
    </citation>
    <scope>NUCLEOTIDE SEQUENCE</scope>
</reference>
<name>B2ACG2_PODAN</name>
<accession>B2ACG2</accession>
<organism evidence="1">
    <name type="scientific">Podospora anserina (strain S / ATCC MYA-4624 / DSM 980 / FGSC 10383)</name>
    <name type="common">Pleurage anserina</name>
    <dbReference type="NCBI Taxonomy" id="515849"/>
    <lineage>
        <taxon>Eukaryota</taxon>
        <taxon>Fungi</taxon>
        <taxon>Dikarya</taxon>
        <taxon>Ascomycota</taxon>
        <taxon>Pezizomycotina</taxon>
        <taxon>Sordariomycetes</taxon>
        <taxon>Sordariomycetidae</taxon>
        <taxon>Sordariales</taxon>
        <taxon>Podosporaceae</taxon>
        <taxon>Podospora</taxon>
        <taxon>Podospora anserina</taxon>
    </lineage>
</organism>
<evidence type="ECO:0000313" key="2">
    <source>
        <dbReference type="EMBL" id="CDP26578.1"/>
    </source>
</evidence>
<dbReference type="RefSeq" id="XP_001903355.1">
    <property type="nucleotide sequence ID" value="XM_001903320.1"/>
</dbReference>
<protein>
    <submittedName>
        <fullName evidence="1">Podospora anserina S mat+ genomic DNA chromosome 3, supercontig 1</fullName>
    </submittedName>
</protein>
<reference evidence="1 3" key="1">
    <citation type="journal article" date="2008" name="Genome Biol.">
        <title>The genome sequence of the model ascomycete fungus Podospora anserina.</title>
        <authorList>
            <person name="Espagne E."/>
            <person name="Lespinet O."/>
            <person name="Malagnac F."/>
            <person name="Da Silva C."/>
            <person name="Jaillon O."/>
            <person name="Porcel B.M."/>
            <person name="Couloux A."/>
            <person name="Aury J.-M."/>
            <person name="Segurens B."/>
            <person name="Poulain J."/>
            <person name="Anthouard V."/>
            <person name="Grossetete S."/>
            <person name="Khalili H."/>
            <person name="Coppin E."/>
            <person name="Dequard-Chablat M."/>
            <person name="Picard M."/>
            <person name="Contamine V."/>
            <person name="Arnaise S."/>
            <person name="Bourdais A."/>
            <person name="Berteaux-Lecellier V."/>
            <person name="Gautheret D."/>
            <person name="de Vries R.P."/>
            <person name="Battaglia E."/>
            <person name="Coutinho P.M."/>
            <person name="Danchin E.G.J."/>
            <person name="Henrissat B."/>
            <person name="El Khoury R."/>
            <person name="Sainsard-Chanet A."/>
            <person name="Boivin A."/>
            <person name="Pinan-Lucarre B."/>
            <person name="Sellem C.H."/>
            <person name="Debuchy R."/>
            <person name="Wincker P."/>
            <person name="Weissenbach J."/>
            <person name="Silar P."/>
        </authorList>
    </citation>
    <scope>NUCLEOTIDE SEQUENCE [LARGE SCALE GENOMIC DNA]</scope>
    <source>
        <strain evidence="3">S / ATCC MYA-4624 / DSM 980 / FGSC 10383</strain>
        <strain evidence="1">S mat+</strain>
    </source>
</reference>
<dbReference type="VEuPathDB" id="FungiDB:PODANS_3_925"/>
<dbReference type="eggNOG" id="ENOG502SNA7">
    <property type="taxonomic scope" value="Eukaryota"/>
</dbReference>
<dbReference type="AlphaFoldDB" id="B2ACG2"/>